<dbReference type="InterPro" id="IPR001387">
    <property type="entry name" value="Cro/C1-type_HTH"/>
</dbReference>
<sequence length="110" mass="12871">MCIDWKMVSKRIYQQRKKMRMSREEVAEKIGRVPSYYGDIERGTCGMSVDTLVALSNTLHLSVDYILYGAAEETDIYEQICRSLKNYDIRIQNRALSLMDFYLKQEVKTG</sequence>
<reference evidence="1 2" key="1">
    <citation type="submission" date="2018-08" db="EMBL/GenBank/DDBJ databases">
        <title>A genome reference for cultivated species of the human gut microbiota.</title>
        <authorList>
            <person name="Zou Y."/>
            <person name="Xue W."/>
            <person name="Luo G."/>
        </authorList>
    </citation>
    <scope>NUCLEOTIDE SEQUENCE [LARGE SCALE GENOMIC DNA]</scope>
    <source>
        <strain evidence="1 2">TF05-11AC</strain>
    </source>
</reference>
<gene>
    <name evidence="1" type="ORF">DXC39_27670</name>
</gene>
<accession>A0A174LVH9</accession>
<comment type="caution">
    <text evidence="1">The sequence shown here is derived from an EMBL/GenBank/DDBJ whole genome shotgun (WGS) entry which is preliminary data.</text>
</comment>
<organism evidence="1 2">
    <name type="scientific">Hungatella hathewayi</name>
    <dbReference type="NCBI Taxonomy" id="154046"/>
    <lineage>
        <taxon>Bacteria</taxon>
        <taxon>Bacillati</taxon>
        <taxon>Bacillota</taxon>
        <taxon>Clostridia</taxon>
        <taxon>Lachnospirales</taxon>
        <taxon>Lachnospiraceae</taxon>
        <taxon>Hungatella</taxon>
    </lineage>
</organism>
<protein>
    <submittedName>
        <fullName evidence="1">XRE family transcriptional regulator</fullName>
    </submittedName>
</protein>
<dbReference type="SMART" id="SM00530">
    <property type="entry name" value="HTH_XRE"/>
    <property type="match status" value="1"/>
</dbReference>
<dbReference type="EMBL" id="QSSQ01000044">
    <property type="protein sequence ID" value="RGL95816.1"/>
    <property type="molecule type" value="Genomic_DNA"/>
</dbReference>
<dbReference type="AlphaFoldDB" id="A0A174LVH9"/>
<dbReference type="SUPFAM" id="SSF47413">
    <property type="entry name" value="lambda repressor-like DNA-binding domains"/>
    <property type="match status" value="1"/>
</dbReference>
<dbReference type="RefSeq" id="WP_055649193.1">
    <property type="nucleotide sequence ID" value="NZ_CZAZ01000002.1"/>
</dbReference>
<dbReference type="CDD" id="cd00093">
    <property type="entry name" value="HTH_XRE"/>
    <property type="match status" value="1"/>
</dbReference>
<dbReference type="GO" id="GO:0003677">
    <property type="term" value="F:DNA binding"/>
    <property type="evidence" value="ECO:0007669"/>
    <property type="project" value="InterPro"/>
</dbReference>
<dbReference type="Gene3D" id="1.10.260.40">
    <property type="entry name" value="lambda repressor-like DNA-binding domains"/>
    <property type="match status" value="1"/>
</dbReference>
<evidence type="ECO:0000313" key="1">
    <source>
        <dbReference type="EMBL" id="RGL95816.1"/>
    </source>
</evidence>
<name>A0A174LVH9_9FIRM</name>
<proteinExistence type="predicted"/>
<dbReference type="Pfam" id="PF01381">
    <property type="entry name" value="HTH_3"/>
    <property type="match status" value="1"/>
</dbReference>
<dbReference type="PROSITE" id="PS50943">
    <property type="entry name" value="HTH_CROC1"/>
    <property type="match status" value="1"/>
</dbReference>
<evidence type="ECO:0000313" key="2">
    <source>
        <dbReference type="Proteomes" id="UP000261257"/>
    </source>
</evidence>
<dbReference type="InterPro" id="IPR010982">
    <property type="entry name" value="Lambda_DNA-bd_dom_sf"/>
</dbReference>
<dbReference type="Proteomes" id="UP000261257">
    <property type="component" value="Unassembled WGS sequence"/>
</dbReference>